<keyword evidence="3" id="KW-1185">Reference proteome</keyword>
<dbReference type="EC" id="6.1.1.13" evidence="2"/>
<evidence type="ECO:0000313" key="3">
    <source>
        <dbReference type="Proteomes" id="UP000255297"/>
    </source>
</evidence>
<dbReference type="EMBL" id="UGPB01000001">
    <property type="protein sequence ID" value="STY30195.1"/>
    <property type="molecule type" value="Genomic_DNA"/>
</dbReference>
<dbReference type="Proteomes" id="UP000255297">
    <property type="component" value="Unassembled WGS sequence"/>
</dbReference>
<dbReference type="GO" id="GO:0016874">
    <property type="term" value="F:ligase activity"/>
    <property type="evidence" value="ECO:0007669"/>
    <property type="project" value="UniProtKB-KW"/>
</dbReference>
<dbReference type="AlphaFoldDB" id="A0A378LW38"/>
<dbReference type="STRING" id="1122170.GCA_000701265_00202"/>
<dbReference type="PROSITE" id="PS00455">
    <property type="entry name" value="AMP_BINDING"/>
    <property type="match status" value="1"/>
</dbReference>
<dbReference type="SUPFAM" id="SSF56801">
    <property type="entry name" value="Acetyl-CoA synthetase-like"/>
    <property type="match status" value="1"/>
</dbReference>
<dbReference type="RefSeq" id="WP_031564309.1">
    <property type="nucleotide sequence ID" value="NZ_CAAAIS010000001.1"/>
</dbReference>
<dbReference type="Gene3D" id="3.30.300.30">
    <property type="match status" value="1"/>
</dbReference>
<keyword evidence="2" id="KW-0436">Ligase</keyword>
<evidence type="ECO:0000259" key="1">
    <source>
        <dbReference type="Pfam" id="PF00501"/>
    </source>
</evidence>
<feature type="domain" description="AMP-dependent synthetase/ligase" evidence="1">
    <location>
        <begin position="59"/>
        <end position="310"/>
    </location>
</feature>
<dbReference type="InterPro" id="IPR020845">
    <property type="entry name" value="AMP-binding_CS"/>
</dbReference>
<dbReference type="InterPro" id="IPR000873">
    <property type="entry name" value="AMP-dep_synth/lig_dom"/>
</dbReference>
<dbReference type="InterPro" id="IPR045851">
    <property type="entry name" value="AMP-bd_C_sf"/>
</dbReference>
<dbReference type="Pfam" id="PF00501">
    <property type="entry name" value="AMP-binding"/>
    <property type="match status" value="1"/>
</dbReference>
<organism evidence="2 3">
    <name type="scientific">Legionella wadsworthii</name>
    <dbReference type="NCBI Taxonomy" id="28088"/>
    <lineage>
        <taxon>Bacteria</taxon>
        <taxon>Pseudomonadati</taxon>
        <taxon>Pseudomonadota</taxon>
        <taxon>Gammaproteobacteria</taxon>
        <taxon>Legionellales</taxon>
        <taxon>Legionellaceae</taxon>
        <taxon>Legionella</taxon>
    </lineage>
</organism>
<protein>
    <submittedName>
        <fullName evidence="2">Acyl CoA ligase</fullName>
        <ecNumber evidence="2">6.1.1.13</ecNumber>
    </submittedName>
</protein>
<proteinExistence type="predicted"/>
<evidence type="ECO:0000313" key="2">
    <source>
        <dbReference type="EMBL" id="STY30195.1"/>
    </source>
</evidence>
<dbReference type="PANTHER" id="PTHR43767">
    <property type="entry name" value="LONG-CHAIN-FATTY-ACID--COA LIGASE"/>
    <property type="match status" value="1"/>
</dbReference>
<sequence>MQFFSHDRKYKIALQFGDQCFSFADLETAVLKMELALKKLPSGILVLTAQPNSIFIIQLLAALNINKPVALMTVGDSEKSKRDILGRSMTVDDQGELLEMKEDHLIQHHPDLALVLFTSGSTGSMKAVQLSLKNIMANCNAVIQALEFSRIKDQLLFLPLSYSFGLLGQLLPGLCAGIKTHIMTQFTDIKNVLETSSIPQMWSGVPSHWVAIQKMAMLFPESAAKIRSIVSAGAPLNVSMRDRLMQTFPKAIIYNNYGLTEASPRVLTYSSQDPLFLTDFAGYPIGDWQVNLSKENELLIKGPQLMLGYLGEEQALTKDGWFYTGDLAEQLSSGLIAIKGRLDYIVNIAGEKINLIEIERTICDLQGMKEVLVIPLVDELYGIRLLACFEKNHFPSNTTEEMLTVQIKDYFLPKKLPIKAQLFDKLPRNPHGKLDRKTLVLTHKEE</sequence>
<reference evidence="2 3" key="1">
    <citation type="submission" date="2018-06" db="EMBL/GenBank/DDBJ databases">
        <authorList>
            <consortium name="Pathogen Informatics"/>
            <person name="Doyle S."/>
        </authorList>
    </citation>
    <scope>NUCLEOTIDE SEQUENCE [LARGE SCALE GENOMIC DNA]</scope>
    <source>
        <strain evidence="2 3">NCTC11532</strain>
    </source>
</reference>
<dbReference type="InterPro" id="IPR042099">
    <property type="entry name" value="ANL_N_sf"/>
</dbReference>
<dbReference type="Gene3D" id="3.40.50.12780">
    <property type="entry name" value="N-terminal domain of ligase-like"/>
    <property type="match status" value="1"/>
</dbReference>
<dbReference type="CDD" id="cd04433">
    <property type="entry name" value="AFD_class_I"/>
    <property type="match status" value="1"/>
</dbReference>
<accession>A0A378LW38</accession>
<name>A0A378LW38_9GAMM</name>
<dbReference type="PANTHER" id="PTHR43767:SF10">
    <property type="entry name" value="SURFACTIN SYNTHASE SUBUNIT 1"/>
    <property type="match status" value="1"/>
</dbReference>
<gene>
    <name evidence="2" type="primary">dltA</name>
    <name evidence="2" type="ORF">NCTC11532_02284</name>
</gene>
<dbReference type="InterPro" id="IPR050237">
    <property type="entry name" value="ATP-dep_AMP-bd_enzyme"/>
</dbReference>
<dbReference type="OrthoDB" id="9803968at2"/>